<evidence type="ECO:0000313" key="1">
    <source>
        <dbReference type="EMBL" id="KAG0433814.1"/>
    </source>
</evidence>
<name>A0AC60QHT0_IXOPE</name>
<sequence length="219" mass="25183">MKRLELELVKTRRDQKGSPASSTGEGKSFKMKNLVQPFKIGENIGLFLVSFEHSCEKVRFTRQTWPQRLLTLLPHTAADVFARLTKDEVEDYEKVKASLLRKYCLSAEAIRQHFRSAEKMPNETLPEFAYNLTENLVEWLKGVDAHGNNDEVGECIFLEQFLRRPPEETHFWDQDKPDAGTVQRARELAEEFATHQALSPIHMVGSCLQIRSLDVGHRS</sequence>
<keyword evidence="2" id="KW-1185">Reference proteome</keyword>
<reference evidence="1 2" key="1">
    <citation type="journal article" date="2020" name="Cell">
        <title>Large-Scale Comparative Analyses of Tick Genomes Elucidate Their Genetic Diversity and Vector Capacities.</title>
        <authorList>
            <consortium name="Tick Genome and Microbiome Consortium (TIGMIC)"/>
            <person name="Jia N."/>
            <person name="Wang J."/>
            <person name="Shi W."/>
            <person name="Du L."/>
            <person name="Sun Y."/>
            <person name="Zhan W."/>
            <person name="Jiang J.F."/>
            <person name="Wang Q."/>
            <person name="Zhang B."/>
            <person name="Ji P."/>
            <person name="Bell-Sakyi L."/>
            <person name="Cui X.M."/>
            <person name="Yuan T.T."/>
            <person name="Jiang B.G."/>
            <person name="Yang W.F."/>
            <person name="Lam T.T."/>
            <person name="Chang Q.C."/>
            <person name="Ding S.J."/>
            <person name="Wang X.J."/>
            <person name="Zhu J.G."/>
            <person name="Ruan X.D."/>
            <person name="Zhao L."/>
            <person name="Wei J.T."/>
            <person name="Ye R.Z."/>
            <person name="Que T.C."/>
            <person name="Du C.H."/>
            <person name="Zhou Y.H."/>
            <person name="Cheng J.X."/>
            <person name="Dai P.F."/>
            <person name="Guo W.B."/>
            <person name="Han X.H."/>
            <person name="Huang E.J."/>
            <person name="Li L.F."/>
            <person name="Wei W."/>
            <person name="Gao Y.C."/>
            <person name="Liu J.Z."/>
            <person name="Shao H.Z."/>
            <person name="Wang X."/>
            <person name="Wang C.C."/>
            <person name="Yang T.C."/>
            <person name="Huo Q.B."/>
            <person name="Li W."/>
            <person name="Chen H.Y."/>
            <person name="Chen S.E."/>
            <person name="Zhou L.G."/>
            <person name="Ni X.B."/>
            <person name="Tian J.H."/>
            <person name="Sheng Y."/>
            <person name="Liu T."/>
            <person name="Pan Y.S."/>
            <person name="Xia L.Y."/>
            <person name="Li J."/>
            <person name="Zhao F."/>
            <person name="Cao W.C."/>
        </authorList>
    </citation>
    <scope>NUCLEOTIDE SEQUENCE [LARGE SCALE GENOMIC DNA]</scope>
    <source>
        <strain evidence="1">Iper-2018</strain>
    </source>
</reference>
<gene>
    <name evidence="1" type="ORF">HPB47_019570</name>
</gene>
<dbReference type="EMBL" id="JABSTQ010009031">
    <property type="protein sequence ID" value="KAG0433814.1"/>
    <property type="molecule type" value="Genomic_DNA"/>
</dbReference>
<protein>
    <submittedName>
        <fullName evidence="1">Uncharacterized protein</fullName>
    </submittedName>
</protein>
<proteinExistence type="predicted"/>
<comment type="caution">
    <text evidence="1">The sequence shown here is derived from an EMBL/GenBank/DDBJ whole genome shotgun (WGS) entry which is preliminary data.</text>
</comment>
<evidence type="ECO:0000313" key="2">
    <source>
        <dbReference type="Proteomes" id="UP000805193"/>
    </source>
</evidence>
<organism evidence="1 2">
    <name type="scientific">Ixodes persulcatus</name>
    <name type="common">Taiga tick</name>
    <dbReference type="NCBI Taxonomy" id="34615"/>
    <lineage>
        <taxon>Eukaryota</taxon>
        <taxon>Metazoa</taxon>
        <taxon>Ecdysozoa</taxon>
        <taxon>Arthropoda</taxon>
        <taxon>Chelicerata</taxon>
        <taxon>Arachnida</taxon>
        <taxon>Acari</taxon>
        <taxon>Parasitiformes</taxon>
        <taxon>Ixodida</taxon>
        <taxon>Ixodoidea</taxon>
        <taxon>Ixodidae</taxon>
        <taxon>Ixodinae</taxon>
        <taxon>Ixodes</taxon>
    </lineage>
</organism>
<accession>A0AC60QHT0</accession>
<dbReference type="Proteomes" id="UP000805193">
    <property type="component" value="Unassembled WGS sequence"/>
</dbReference>